<dbReference type="OrthoDB" id="6388191at2"/>
<dbReference type="Proteomes" id="UP000278222">
    <property type="component" value="Unassembled WGS sequence"/>
</dbReference>
<protein>
    <submittedName>
        <fullName evidence="1">Major capsid protein E</fullName>
    </submittedName>
</protein>
<dbReference type="Pfam" id="PF03864">
    <property type="entry name" value="Phage_cap_E"/>
    <property type="match status" value="1"/>
</dbReference>
<comment type="caution">
    <text evidence="1">The sequence shown here is derived from an EMBL/GenBank/DDBJ whole genome shotgun (WGS) entry which is preliminary data.</text>
</comment>
<evidence type="ECO:0000313" key="2">
    <source>
        <dbReference type="Proteomes" id="UP000278222"/>
    </source>
</evidence>
<proteinExistence type="predicted"/>
<organism evidence="1 2">
    <name type="scientific">Stella humosa</name>
    <dbReference type="NCBI Taxonomy" id="94"/>
    <lineage>
        <taxon>Bacteria</taxon>
        <taxon>Pseudomonadati</taxon>
        <taxon>Pseudomonadota</taxon>
        <taxon>Alphaproteobacteria</taxon>
        <taxon>Rhodospirillales</taxon>
        <taxon>Stellaceae</taxon>
        <taxon>Stella</taxon>
    </lineage>
</organism>
<reference evidence="1 2" key="1">
    <citation type="submission" date="2018-11" db="EMBL/GenBank/DDBJ databases">
        <title>Genomic Encyclopedia of Type Strains, Phase IV (KMG-IV): sequencing the most valuable type-strain genomes for metagenomic binning, comparative biology and taxonomic classification.</title>
        <authorList>
            <person name="Goeker M."/>
        </authorList>
    </citation>
    <scope>NUCLEOTIDE SEQUENCE [LARGE SCALE GENOMIC DNA]</scope>
    <source>
        <strain evidence="1 2">DSM 5900</strain>
    </source>
</reference>
<evidence type="ECO:0000313" key="1">
    <source>
        <dbReference type="EMBL" id="ROQ00185.1"/>
    </source>
</evidence>
<accession>A0A3N1MAV0</accession>
<keyword evidence="2" id="KW-1185">Reference proteome</keyword>
<dbReference type="RefSeq" id="WP_123689491.1">
    <property type="nucleotide sequence ID" value="NZ_AP019700.1"/>
</dbReference>
<name>A0A3N1MAV0_9PROT</name>
<dbReference type="EMBL" id="RJKX01000013">
    <property type="protein sequence ID" value="ROQ00185.1"/>
    <property type="molecule type" value="Genomic_DNA"/>
</dbReference>
<dbReference type="InterPro" id="IPR005564">
    <property type="entry name" value="Major_capsid_GpE"/>
</dbReference>
<gene>
    <name evidence="1" type="ORF">EDC65_1981</name>
</gene>
<sequence length="340" mass="37145">MTVITNPFDAGGFSLAELTEAINLLPNRYGRVGQLGIFREEGVTQRQIVLEEADGTLNLLPSVPPGGPPTLANRTQRRQRGFVVPHIPHDDVILPQDVQGVRAFGASDAADPLAQLMERRLARMRMKHAQTLEFMRVNALRGQLRDGAGTVLYDWHAEFGIIQKTVDFALGTSGTEVAEKCREVLRHMETNLRGESMTGVHVLVSPEFWDKLVKHASVKEAYRYFAATGGQPLREDMRRGFPFAGLVFEEYGGTVTLSGNGSEPLLPANDGLAVPLGTADAFVTYFAPANLIEAANTIGLPLYARQVGRPDGRGIDLMTESNPLPVVRRPALAVRIHSSN</sequence>
<dbReference type="AlphaFoldDB" id="A0A3N1MAV0"/>